<dbReference type="Proteomes" id="UP000824782">
    <property type="component" value="Unassembled WGS sequence"/>
</dbReference>
<dbReference type="InterPro" id="IPR000626">
    <property type="entry name" value="Ubiquitin-like_dom"/>
</dbReference>
<dbReference type="Gene3D" id="3.10.20.90">
    <property type="entry name" value="Phosphatidylinositol 3-kinase Catalytic Subunit, Chain A, domain 1"/>
    <property type="match status" value="1"/>
</dbReference>
<dbReference type="InterPro" id="IPR029071">
    <property type="entry name" value="Ubiquitin-like_domsf"/>
</dbReference>
<feature type="compositionally biased region" description="Basic and acidic residues" evidence="1">
    <location>
        <begin position="88"/>
        <end position="101"/>
    </location>
</feature>
<dbReference type="PROSITE" id="PS50096">
    <property type="entry name" value="IQ"/>
    <property type="match status" value="1"/>
</dbReference>
<proteinExistence type="predicted"/>
<feature type="compositionally biased region" description="Polar residues" evidence="1">
    <location>
        <begin position="1"/>
        <end position="17"/>
    </location>
</feature>
<dbReference type="GO" id="GO:0060271">
    <property type="term" value="P:cilium assembly"/>
    <property type="evidence" value="ECO:0007669"/>
    <property type="project" value="TreeGrafter"/>
</dbReference>
<dbReference type="AlphaFoldDB" id="A0AAV7BZ12"/>
<evidence type="ECO:0000256" key="1">
    <source>
        <dbReference type="SAM" id="MobiDB-lite"/>
    </source>
</evidence>
<protein>
    <recommendedName>
        <fullName evidence="2">Ubiquitin-like domain-containing protein</fullName>
    </recommendedName>
</protein>
<evidence type="ECO:0000313" key="3">
    <source>
        <dbReference type="EMBL" id="KAG8577463.1"/>
    </source>
</evidence>
<dbReference type="SUPFAM" id="SSF54236">
    <property type="entry name" value="Ubiquitin-like"/>
    <property type="match status" value="1"/>
</dbReference>
<name>A0AAV7BZ12_ENGPU</name>
<dbReference type="InterPro" id="IPR057887">
    <property type="entry name" value="IQUB_helical"/>
</dbReference>
<dbReference type="PROSITE" id="PS50053">
    <property type="entry name" value="UBIQUITIN_2"/>
    <property type="match status" value="1"/>
</dbReference>
<gene>
    <name evidence="3" type="ORF">GDO81_010190</name>
</gene>
<dbReference type="CDD" id="cd17061">
    <property type="entry name" value="Ubl_IQUB"/>
    <property type="match status" value="1"/>
</dbReference>
<dbReference type="Pfam" id="PF00240">
    <property type="entry name" value="ubiquitin"/>
    <property type="match status" value="1"/>
</dbReference>
<reference evidence="3" key="1">
    <citation type="thesis" date="2020" institute="ProQuest LLC" country="789 East Eisenhower Parkway, Ann Arbor, MI, USA">
        <title>Comparative Genomics and Chromosome Evolution.</title>
        <authorList>
            <person name="Mudd A.B."/>
        </authorList>
    </citation>
    <scope>NUCLEOTIDE SEQUENCE</scope>
    <source>
        <strain evidence="3">237g6f4</strain>
        <tissue evidence="3">Blood</tissue>
    </source>
</reference>
<feature type="domain" description="Ubiquitin-like" evidence="2">
    <location>
        <begin position="162"/>
        <end position="240"/>
    </location>
</feature>
<dbReference type="GO" id="GO:0001669">
    <property type="term" value="C:acrosomal vesicle"/>
    <property type="evidence" value="ECO:0007669"/>
    <property type="project" value="TreeGrafter"/>
</dbReference>
<dbReference type="PANTHER" id="PTHR21074">
    <property type="entry name" value="IQ AND UBIQUITIN-LIKE DOMAIN-CONTAINING PROTEIN"/>
    <property type="match status" value="1"/>
</dbReference>
<dbReference type="InterPro" id="IPR037695">
    <property type="entry name" value="IQUB"/>
</dbReference>
<comment type="caution">
    <text evidence="3">The sequence shown here is derived from an EMBL/GenBank/DDBJ whole genome shotgun (WGS) entry which is preliminary data.</text>
</comment>
<sequence length="862" mass="100063">MENPTFSGSSDVAQQTDGEILSEGREIEQEITSTEEQVQYEATGENQDQALDHQHREAQNLDQQSHKMSDEKPDTLEDQNTTKGGGELGDHELSDAGDRSGDGFQQVKVSAELLPEIQQVQENSTLSSIITKEDIQSPEDQEADQSSENTPEKSLSSDDSSATATVKVMLTPDGQVITVAFSIGKSIEHLKNYFASQMKIPEAALRIMFEGRIVEDSETLVDLGIRPHGMIQLDMQSMDPENYPIKAMKFQLEYSMPDVITVRVQTGDETYQDIAVEIERLNYRKPYLGGYRHKVTGVLYHHAGTQTVPKKRPEKGTVVFCRDTQTVFEKNKPQQSRNTMATQMTKIGCYVANITDKLIEPKKYVTADEFHARRLKAVITIQTYFRRFHAKRVVQQLREDKRLRLQWEEKEELRKRQEKEERLRTEYNRRMNPKNKEDFELLYHALELWRKEEVEKINQMYTGAERKAALCALLEQETHLISSIGRHKIDAGEENQQKAIQSLLNKCCEPKRWKAFDGKTTEMDTQFTIRARELRDIYNSINTDYFTRDERLDALLTLKHTVKEHDCKLTLEIVELIDREADLLMRGVQDCNLDGLRKRISTLFLQYIKTPTFNPEIARLLKVPQDSTVLRKNIYFCPSCKNYLPSTEFSLSANARTIGRCRKCSKLDNEARQREEFTKYKMLLKQLKKSEADYEDGAKIAFLLQQEDLQYLVENIWGSNSALSACDDLYELAMVRWNKYYEWSPWNCILLTKEEAAAHLKLANADQILFIFYLFQSRLMALFLFERSSTGILLPRIIFHRFLRWHHFFIMKNQIRCLQLMIWLLVNLLVNLLQPVSKSRLFLPLSSVHLSHSYDFLLSCHC</sequence>
<feature type="region of interest" description="Disordered" evidence="1">
    <location>
        <begin position="124"/>
        <end position="161"/>
    </location>
</feature>
<dbReference type="Pfam" id="PF25805">
    <property type="entry name" value="IQUB"/>
    <property type="match status" value="1"/>
</dbReference>
<accession>A0AAV7BZ12</accession>
<dbReference type="GO" id="GO:0030317">
    <property type="term" value="P:flagellated sperm motility"/>
    <property type="evidence" value="ECO:0007669"/>
    <property type="project" value="TreeGrafter"/>
</dbReference>
<dbReference type="PANTHER" id="PTHR21074:SF0">
    <property type="entry name" value="IQ AND UBIQUITIN-LIKE DOMAIN-CONTAINING PROTEIN"/>
    <property type="match status" value="1"/>
</dbReference>
<evidence type="ECO:0000259" key="2">
    <source>
        <dbReference type="PROSITE" id="PS50053"/>
    </source>
</evidence>
<keyword evidence="4" id="KW-1185">Reference proteome</keyword>
<feature type="compositionally biased region" description="Basic and acidic residues" evidence="1">
    <location>
        <begin position="50"/>
        <end position="75"/>
    </location>
</feature>
<feature type="region of interest" description="Disordered" evidence="1">
    <location>
        <begin position="1"/>
        <end position="102"/>
    </location>
</feature>
<evidence type="ECO:0000313" key="4">
    <source>
        <dbReference type="Proteomes" id="UP000824782"/>
    </source>
</evidence>
<feature type="compositionally biased region" description="Acidic residues" evidence="1">
    <location>
        <begin position="136"/>
        <end position="145"/>
    </location>
</feature>
<dbReference type="EMBL" id="WNYA01000004">
    <property type="protein sequence ID" value="KAG8577463.1"/>
    <property type="molecule type" value="Genomic_DNA"/>
</dbReference>
<dbReference type="GO" id="GO:0031514">
    <property type="term" value="C:motile cilium"/>
    <property type="evidence" value="ECO:0007669"/>
    <property type="project" value="TreeGrafter"/>
</dbReference>
<organism evidence="3 4">
    <name type="scientific">Engystomops pustulosus</name>
    <name type="common">Tungara frog</name>
    <name type="synonym">Physalaemus pustulosus</name>
    <dbReference type="NCBI Taxonomy" id="76066"/>
    <lineage>
        <taxon>Eukaryota</taxon>
        <taxon>Metazoa</taxon>
        <taxon>Chordata</taxon>
        <taxon>Craniata</taxon>
        <taxon>Vertebrata</taxon>
        <taxon>Euteleostomi</taxon>
        <taxon>Amphibia</taxon>
        <taxon>Batrachia</taxon>
        <taxon>Anura</taxon>
        <taxon>Neobatrachia</taxon>
        <taxon>Hyloidea</taxon>
        <taxon>Leptodactylidae</taxon>
        <taxon>Leiuperinae</taxon>
        <taxon>Engystomops</taxon>
    </lineage>
</organism>